<dbReference type="InterPro" id="IPR009080">
    <property type="entry name" value="tRNAsynth_Ia_anticodon-bd"/>
</dbReference>
<dbReference type="PANTHER" id="PTHR11956">
    <property type="entry name" value="ARGINYL-TRNA SYNTHETASE"/>
    <property type="match status" value="1"/>
</dbReference>
<dbReference type="SUPFAM" id="SSF52374">
    <property type="entry name" value="Nucleotidylyl transferase"/>
    <property type="match status" value="1"/>
</dbReference>
<keyword evidence="4 8" id="KW-0067">ATP-binding</keyword>
<accession>A0A3D1JK50</accession>
<evidence type="ECO:0000256" key="6">
    <source>
        <dbReference type="ARBA" id="ARBA00023146"/>
    </source>
</evidence>
<dbReference type="Pfam" id="PF05746">
    <property type="entry name" value="DALR_1"/>
    <property type="match status" value="1"/>
</dbReference>
<name>A0A3D1JK50_9CHLR</name>
<dbReference type="SUPFAM" id="SSF55190">
    <property type="entry name" value="Arginyl-tRNA synthetase (ArgRS), N-terminal 'additional' domain"/>
    <property type="match status" value="1"/>
</dbReference>
<feature type="domain" description="DALR anticodon binding" evidence="10">
    <location>
        <begin position="473"/>
        <end position="592"/>
    </location>
</feature>
<comment type="caution">
    <text evidence="11">The sequence shown here is derived from an EMBL/GenBank/DDBJ whole genome shotgun (WGS) entry which is preliminary data.</text>
</comment>
<dbReference type="Proteomes" id="UP000264141">
    <property type="component" value="Unassembled WGS sequence"/>
</dbReference>
<dbReference type="SMART" id="SM00836">
    <property type="entry name" value="DALR_1"/>
    <property type="match status" value="1"/>
</dbReference>
<protein>
    <recommendedName>
        <fullName evidence="8">Arginine--tRNA ligase</fullName>
        <ecNumber evidence="8">6.1.1.19</ecNumber>
    </recommendedName>
    <alternativeName>
        <fullName evidence="8">Arginyl-tRNA synthetase</fullName>
        <shortName evidence="8">ArgRS</shortName>
    </alternativeName>
</protein>
<keyword evidence="3 8" id="KW-0547">Nucleotide-binding</keyword>
<dbReference type="EMBL" id="DPBP01000037">
    <property type="protein sequence ID" value="HCE18016.1"/>
    <property type="molecule type" value="Genomic_DNA"/>
</dbReference>
<dbReference type="RefSeq" id="WP_114679489.1">
    <property type="nucleotide sequence ID" value="NZ_DF967965.1"/>
</dbReference>
<evidence type="ECO:0000256" key="9">
    <source>
        <dbReference type="RuleBase" id="RU363038"/>
    </source>
</evidence>
<comment type="catalytic activity">
    <reaction evidence="7 8">
        <text>tRNA(Arg) + L-arginine + ATP = L-arginyl-tRNA(Arg) + AMP + diphosphate</text>
        <dbReference type="Rhea" id="RHEA:20301"/>
        <dbReference type="Rhea" id="RHEA-COMP:9658"/>
        <dbReference type="Rhea" id="RHEA-COMP:9673"/>
        <dbReference type="ChEBI" id="CHEBI:30616"/>
        <dbReference type="ChEBI" id="CHEBI:32682"/>
        <dbReference type="ChEBI" id="CHEBI:33019"/>
        <dbReference type="ChEBI" id="CHEBI:78442"/>
        <dbReference type="ChEBI" id="CHEBI:78513"/>
        <dbReference type="ChEBI" id="CHEBI:456215"/>
        <dbReference type="EC" id="6.1.1.19"/>
    </reaction>
</comment>
<keyword evidence="5 8" id="KW-0648">Protein biosynthesis</keyword>
<evidence type="ECO:0000256" key="2">
    <source>
        <dbReference type="ARBA" id="ARBA00022598"/>
    </source>
</evidence>
<dbReference type="NCBIfam" id="TIGR00456">
    <property type="entry name" value="argS"/>
    <property type="match status" value="1"/>
</dbReference>
<dbReference type="GO" id="GO:0005524">
    <property type="term" value="F:ATP binding"/>
    <property type="evidence" value="ECO:0007669"/>
    <property type="project" value="UniProtKB-UniRule"/>
</dbReference>
<evidence type="ECO:0000256" key="4">
    <source>
        <dbReference type="ARBA" id="ARBA00022840"/>
    </source>
</evidence>
<dbReference type="InterPro" id="IPR035684">
    <property type="entry name" value="ArgRS_core"/>
</dbReference>
<evidence type="ECO:0000259" key="10">
    <source>
        <dbReference type="SMART" id="SM00836"/>
    </source>
</evidence>
<evidence type="ECO:0000313" key="11">
    <source>
        <dbReference type="EMBL" id="HCE18016.1"/>
    </source>
</evidence>
<dbReference type="Gene3D" id="3.30.1360.70">
    <property type="entry name" value="Arginyl tRNA synthetase N-terminal domain"/>
    <property type="match status" value="1"/>
</dbReference>
<dbReference type="OrthoDB" id="9805987at2"/>
<dbReference type="InterPro" id="IPR036695">
    <property type="entry name" value="Arg-tRNA-synth_N_sf"/>
</dbReference>
<dbReference type="SUPFAM" id="SSF47323">
    <property type="entry name" value="Anticodon-binding domain of a subclass of class I aminoacyl-tRNA synthetases"/>
    <property type="match status" value="1"/>
</dbReference>
<evidence type="ECO:0000256" key="8">
    <source>
        <dbReference type="HAMAP-Rule" id="MF_00123"/>
    </source>
</evidence>
<dbReference type="PRINTS" id="PR01038">
    <property type="entry name" value="TRNASYNTHARG"/>
</dbReference>
<dbReference type="FunFam" id="1.10.730.10:FF:000006">
    <property type="entry name" value="Arginyl-tRNA synthetase 2, mitochondrial"/>
    <property type="match status" value="1"/>
</dbReference>
<comment type="similarity">
    <text evidence="1 8 9">Belongs to the class-I aminoacyl-tRNA synthetase family.</text>
</comment>
<dbReference type="HAMAP" id="MF_00123">
    <property type="entry name" value="Arg_tRNA_synth"/>
    <property type="match status" value="1"/>
</dbReference>
<dbReference type="EC" id="6.1.1.19" evidence="8"/>
<dbReference type="Gene3D" id="1.10.730.10">
    <property type="entry name" value="Isoleucyl-tRNA Synthetase, Domain 1"/>
    <property type="match status" value="1"/>
</dbReference>
<dbReference type="AlphaFoldDB" id="A0A3D1JK50"/>
<organism evidence="11 12">
    <name type="scientific">Anaerolinea thermolimosa</name>
    <dbReference type="NCBI Taxonomy" id="229919"/>
    <lineage>
        <taxon>Bacteria</taxon>
        <taxon>Bacillati</taxon>
        <taxon>Chloroflexota</taxon>
        <taxon>Anaerolineae</taxon>
        <taxon>Anaerolineales</taxon>
        <taxon>Anaerolineaceae</taxon>
        <taxon>Anaerolinea</taxon>
    </lineage>
</organism>
<keyword evidence="8" id="KW-0963">Cytoplasm</keyword>
<feature type="short sequence motif" description="'HIGH' region" evidence="8">
    <location>
        <begin position="133"/>
        <end position="143"/>
    </location>
</feature>
<dbReference type="GO" id="GO:0004814">
    <property type="term" value="F:arginine-tRNA ligase activity"/>
    <property type="evidence" value="ECO:0007669"/>
    <property type="project" value="UniProtKB-UniRule"/>
</dbReference>
<comment type="subunit">
    <text evidence="8">Monomer.</text>
</comment>
<gene>
    <name evidence="8 11" type="primary">argS</name>
    <name evidence="11" type="ORF">DEQ80_09170</name>
</gene>
<evidence type="ECO:0000256" key="7">
    <source>
        <dbReference type="ARBA" id="ARBA00049339"/>
    </source>
</evidence>
<dbReference type="InterPro" id="IPR001278">
    <property type="entry name" value="Arg-tRNA-ligase"/>
</dbReference>
<dbReference type="GO" id="GO:0005737">
    <property type="term" value="C:cytoplasm"/>
    <property type="evidence" value="ECO:0007669"/>
    <property type="project" value="UniProtKB-SubCell"/>
</dbReference>
<dbReference type="STRING" id="229919.GCA_001050195_01996"/>
<dbReference type="Gene3D" id="3.40.50.620">
    <property type="entry name" value="HUPs"/>
    <property type="match status" value="1"/>
</dbReference>
<dbReference type="GO" id="GO:0006420">
    <property type="term" value="P:arginyl-tRNA aminoacylation"/>
    <property type="evidence" value="ECO:0007669"/>
    <property type="project" value="UniProtKB-UniRule"/>
</dbReference>
<dbReference type="PANTHER" id="PTHR11956:SF5">
    <property type="entry name" value="ARGININE--TRNA LIGASE, CYTOPLASMIC"/>
    <property type="match status" value="1"/>
</dbReference>
<dbReference type="InterPro" id="IPR014729">
    <property type="entry name" value="Rossmann-like_a/b/a_fold"/>
</dbReference>
<dbReference type="CDD" id="cd07956">
    <property type="entry name" value="Anticodon_Ia_Arg"/>
    <property type="match status" value="1"/>
</dbReference>
<keyword evidence="2 8" id="KW-0436">Ligase</keyword>
<evidence type="ECO:0000256" key="3">
    <source>
        <dbReference type="ARBA" id="ARBA00022741"/>
    </source>
</evidence>
<evidence type="ECO:0000256" key="1">
    <source>
        <dbReference type="ARBA" id="ARBA00005594"/>
    </source>
</evidence>
<keyword evidence="6 8" id="KW-0030">Aminoacyl-tRNA synthetase</keyword>
<proteinExistence type="inferred from homology"/>
<evidence type="ECO:0000313" key="12">
    <source>
        <dbReference type="Proteomes" id="UP000264141"/>
    </source>
</evidence>
<dbReference type="Pfam" id="PF00750">
    <property type="entry name" value="tRNA-synt_1d"/>
    <property type="match status" value="1"/>
</dbReference>
<comment type="subcellular location">
    <subcellularLocation>
        <location evidence="8">Cytoplasm</location>
    </subcellularLocation>
</comment>
<sequence>MFEAEQKQVNQRILAFCRERGLPEPRLSWGWIPFDGHWGISTSLFQLAAQEIRAAGLKANVQERATELAEQIAAFLGTPEGFERVEAVRGYLNLYFSTATYAQRVIDAVLEQGINFGRGERLHERVMVEFSQPNTHKAFHVGHLRSAILGDTLCRILEFAGYDVVRANYPGDIGLHVIKWLWNYMKYHAGERPEKDITRWMGDMYAEAVRRLEENPELEAEVRALYARWDQRDPEVVRLWQETRQWSLDGFDEMYRQLDIRFDVYYFNSMVEHPGKEMVDELIAKGIAQDERPNGPVIVKIDELLGLKQEKYRVLVVLRSDNTALYATEDLALAKKKFTDYPDLVRSYYVVDVRQSLHFQQVFKTLELAGYEWATRCQHVPYEIVTLPGNVVMASREGTVVLLENLIREAIQRALQVVEEKNPELSADQKMEVARAVGIGAIKYPMLARENAKIVTFDWQAALDFNGQAAPYIQYAHVRANSILRKAGVAKVEDLPAPMPYRYSLAQAEIQLIDLLSRFPREVQRAAAELKPLHIANIAYDLARAFTDFYNECPVLSVEEPVRSGRLRLVAASRQVIANALQLLGITAPEVM</sequence>
<dbReference type="InterPro" id="IPR008909">
    <property type="entry name" value="DALR_anticod-bd"/>
</dbReference>
<evidence type="ECO:0000256" key="5">
    <source>
        <dbReference type="ARBA" id="ARBA00022917"/>
    </source>
</evidence>
<reference evidence="11 12" key="1">
    <citation type="journal article" date="2018" name="Nat. Biotechnol.">
        <title>A standardized bacterial taxonomy based on genome phylogeny substantially revises the tree of life.</title>
        <authorList>
            <person name="Parks D.H."/>
            <person name="Chuvochina M."/>
            <person name="Waite D.W."/>
            <person name="Rinke C."/>
            <person name="Skarshewski A."/>
            <person name="Chaumeil P.A."/>
            <person name="Hugenholtz P."/>
        </authorList>
    </citation>
    <scope>NUCLEOTIDE SEQUENCE [LARGE SCALE GENOMIC DNA]</scope>
    <source>
        <strain evidence="11">UBA8781</strain>
    </source>
</reference>